<dbReference type="InterPro" id="IPR036249">
    <property type="entry name" value="Thioredoxin-like_sf"/>
</dbReference>
<dbReference type="STRING" id="589873.EP12_09855"/>
<dbReference type="GO" id="GO:0004601">
    <property type="term" value="F:peroxidase activity"/>
    <property type="evidence" value="ECO:0007669"/>
    <property type="project" value="UniProtKB-KW"/>
</dbReference>
<evidence type="ECO:0000256" key="4">
    <source>
        <dbReference type="PIRSR" id="PIRSR000303-1"/>
    </source>
</evidence>
<accession>A0A350P3W4</accession>
<dbReference type="PANTHER" id="PTHR11592:SF78">
    <property type="entry name" value="GLUTATHIONE PEROXIDASE"/>
    <property type="match status" value="1"/>
</dbReference>
<dbReference type="Gene3D" id="3.40.30.10">
    <property type="entry name" value="Glutaredoxin"/>
    <property type="match status" value="1"/>
</dbReference>
<evidence type="ECO:0000256" key="3">
    <source>
        <dbReference type="ARBA" id="ARBA00023002"/>
    </source>
</evidence>
<dbReference type="EMBL" id="DONK01000258">
    <property type="protein sequence ID" value="HBU52833.1"/>
    <property type="molecule type" value="Genomic_DNA"/>
</dbReference>
<dbReference type="GO" id="GO:0034599">
    <property type="term" value="P:cellular response to oxidative stress"/>
    <property type="evidence" value="ECO:0007669"/>
    <property type="project" value="TreeGrafter"/>
</dbReference>
<sequence length="159" mass="17939">MSIYAHTLTKNTGELQEMESYRGKLLLIVNTASKCGFTKQYEGLENLYSRYKDKGFEILGFPCDQFGHQEPGSDEEIAAFCNINFGVSFSLFKKTDVNGPQTHPMYVELKDQAPGLLGSKRIKWNFTKFLVSKDGTVVKRYAPTTKPEDIAKDIESHLA</sequence>
<dbReference type="RefSeq" id="WP_272966170.1">
    <property type="nucleotide sequence ID" value="NZ_CALBIY010000067.1"/>
</dbReference>
<comment type="caution">
    <text evidence="6">The sequence shown here is derived from an EMBL/GenBank/DDBJ whole genome shotgun (WGS) entry which is preliminary data.</text>
</comment>
<evidence type="ECO:0000313" key="8">
    <source>
        <dbReference type="Proteomes" id="UP000263517"/>
    </source>
</evidence>
<dbReference type="PROSITE" id="PS51355">
    <property type="entry name" value="GLUTATHIONE_PEROXID_3"/>
    <property type="match status" value="1"/>
</dbReference>
<dbReference type="CDD" id="cd00340">
    <property type="entry name" value="GSH_Peroxidase"/>
    <property type="match status" value="1"/>
</dbReference>
<gene>
    <name evidence="6" type="ORF">DCW74_09645</name>
    <name evidence="7" type="ORF">DEB45_16395</name>
</gene>
<dbReference type="PRINTS" id="PR01011">
    <property type="entry name" value="GLUTPROXDASE"/>
</dbReference>
<dbReference type="AlphaFoldDB" id="A0A350P3W4"/>
<keyword evidence="3 5" id="KW-0560">Oxidoreductase</keyword>
<dbReference type="PROSITE" id="PS00460">
    <property type="entry name" value="GLUTATHIONE_PEROXID_1"/>
    <property type="match status" value="1"/>
</dbReference>
<dbReference type="EMBL" id="DNAN01000339">
    <property type="protein sequence ID" value="HAW75981.1"/>
    <property type="molecule type" value="Genomic_DNA"/>
</dbReference>
<evidence type="ECO:0000313" key="6">
    <source>
        <dbReference type="EMBL" id="HAW75981.1"/>
    </source>
</evidence>
<organism evidence="6 8">
    <name type="scientific">Alteromonas australica</name>
    <dbReference type="NCBI Taxonomy" id="589873"/>
    <lineage>
        <taxon>Bacteria</taxon>
        <taxon>Pseudomonadati</taxon>
        <taxon>Pseudomonadota</taxon>
        <taxon>Gammaproteobacteria</taxon>
        <taxon>Alteromonadales</taxon>
        <taxon>Alteromonadaceae</taxon>
        <taxon>Alteromonas/Salinimonas group</taxon>
        <taxon>Alteromonas</taxon>
    </lineage>
</organism>
<dbReference type="InterPro" id="IPR029759">
    <property type="entry name" value="GPX_AS"/>
</dbReference>
<evidence type="ECO:0000256" key="2">
    <source>
        <dbReference type="ARBA" id="ARBA00022559"/>
    </source>
</evidence>
<evidence type="ECO:0000313" key="7">
    <source>
        <dbReference type="EMBL" id="HBU52833.1"/>
    </source>
</evidence>
<dbReference type="SUPFAM" id="SSF52833">
    <property type="entry name" value="Thioredoxin-like"/>
    <property type="match status" value="1"/>
</dbReference>
<evidence type="ECO:0000256" key="1">
    <source>
        <dbReference type="ARBA" id="ARBA00006926"/>
    </source>
</evidence>
<reference evidence="8 9" key="1">
    <citation type="journal article" date="2018" name="Nat. Biotechnol.">
        <title>A standardized bacterial taxonomy based on genome phylogeny substantially revises the tree of life.</title>
        <authorList>
            <person name="Parks D.H."/>
            <person name="Chuvochina M."/>
            <person name="Waite D.W."/>
            <person name="Rinke C."/>
            <person name="Skarshewski A."/>
            <person name="Chaumeil P.A."/>
            <person name="Hugenholtz P."/>
        </authorList>
    </citation>
    <scope>NUCLEOTIDE SEQUENCE [LARGE SCALE GENOMIC DNA]</scope>
    <source>
        <strain evidence="7">UBA11621</strain>
        <strain evidence="6">UBA11978</strain>
    </source>
</reference>
<dbReference type="Pfam" id="PF00255">
    <property type="entry name" value="GSHPx"/>
    <property type="match status" value="1"/>
</dbReference>
<dbReference type="Proteomes" id="UP000264779">
    <property type="component" value="Unassembled WGS sequence"/>
</dbReference>
<comment type="similarity">
    <text evidence="1 5">Belongs to the glutathione peroxidase family.</text>
</comment>
<evidence type="ECO:0000256" key="5">
    <source>
        <dbReference type="RuleBase" id="RU000499"/>
    </source>
</evidence>
<dbReference type="Proteomes" id="UP000263517">
    <property type="component" value="Unassembled WGS sequence"/>
</dbReference>
<protein>
    <recommendedName>
        <fullName evidence="5">Glutathione peroxidase</fullName>
    </recommendedName>
</protein>
<dbReference type="FunFam" id="3.40.30.10:FF:000010">
    <property type="entry name" value="Glutathione peroxidase"/>
    <property type="match status" value="1"/>
</dbReference>
<keyword evidence="2 5" id="KW-0575">Peroxidase</keyword>
<dbReference type="InterPro" id="IPR000889">
    <property type="entry name" value="Glutathione_peroxidase"/>
</dbReference>
<proteinExistence type="inferred from homology"/>
<dbReference type="PIRSF" id="PIRSF000303">
    <property type="entry name" value="Glutathion_perox"/>
    <property type="match status" value="1"/>
</dbReference>
<dbReference type="PANTHER" id="PTHR11592">
    <property type="entry name" value="GLUTATHIONE PEROXIDASE"/>
    <property type="match status" value="1"/>
</dbReference>
<name>A0A350P3W4_9ALTE</name>
<feature type="active site" evidence="4">
    <location>
        <position position="35"/>
    </location>
</feature>
<evidence type="ECO:0000313" key="9">
    <source>
        <dbReference type="Proteomes" id="UP000264779"/>
    </source>
</evidence>